<sequence length="395" mass="40359">MLVTSELTAAASSLRSARTSALSRIDDTSHHLTSLSSTGFAGPAADAGLGRLADLGRAFDGPAEQMNTVAGILEDAATAQAALDLANEALRTAIVPPPAMAAHRAAVVSLALAARMLDQACASAISGACLLEHEADLDRLAFHPGESLNDISARNMGTAPASVREAIEDADGLLLEAGPGGYTVMVGPRSDVGDGGAGDLIDPSSVTTMVSGVSSGTPEKLPRALEEAQNVADATGGAVIVWQGYAPPPDVPSGIDPSAARAGADDLAMFQMAIDERFPDAHKIVIGHSYGSVVATRAAMDHGLFADDLVLAGSPGVPARNANELTLVGDDPQVTVVDSPTDPIRALRGPFSAVHGYNPASPIFGADQLNGVRGSHTDYFTDAEMLEGLGRMARR</sequence>
<proteinExistence type="predicted"/>
<protein>
    <recommendedName>
        <fullName evidence="1">DUF1023 domain-containing protein</fullName>
    </recommendedName>
</protein>
<dbReference type="eggNOG" id="COG1075">
    <property type="taxonomic scope" value="Bacteria"/>
</dbReference>
<accession>D7W9P6</accession>
<dbReference type="Gene3D" id="3.40.50.1820">
    <property type="entry name" value="alpha/beta hydrolase"/>
    <property type="match status" value="1"/>
</dbReference>
<dbReference type="Pfam" id="PF06259">
    <property type="entry name" value="Abhydrolase_8"/>
    <property type="match status" value="1"/>
</dbReference>
<dbReference type="InterPro" id="IPR029058">
    <property type="entry name" value="AB_hydrolase_fold"/>
</dbReference>
<dbReference type="InterPro" id="IPR010427">
    <property type="entry name" value="DUF1023"/>
</dbReference>
<reference evidence="2" key="1">
    <citation type="submission" date="2010-06" db="EMBL/GenBank/DDBJ databases">
        <authorList>
            <person name="Muzny D."/>
            <person name="Qin X."/>
            <person name="Buhay C."/>
            <person name="Dugan-Rocha S."/>
            <person name="Ding Y."/>
            <person name="Chen G."/>
            <person name="Hawes A."/>
            <person name="Holder M."/>
            <person name="Jhangiani S."/>
            <person name="Johnson A."/>
            <person name="Khan Z."/>
            <person name="Li Z."/>
            <person name="Liu W."/>
            <person name="Liu X."/>
            <person name="Perez L."/>
            <person name="Shen H."/>
            <person name="Wang Q."/>
            <person name="Watt J."/>
            <person name="Xi L."/>
            <person name="Xin Y."/>
            <person name="Zhou J."/>
            <person name="Deng J."/>
            <person name="Jiang H."/>
            <person name="Liu Y."/>
            <person name="Qu J."/>
            <person name="Song X.-Z."/>
            <person name="Zhang L."/>
            <person name="Villasana D."/>
            <person name="Johnson A."/>
            <person name="Liu J."/>
            <person name="Liyanage D."/>
            <person name="Lorensuhewa L."/>
            <person name="Robinson T."/>
            <person name="Song A."/>
            <person name="Song B.-B."/>
            <person name="Dinh H."/>
            <person name="Thornton R."/>
            <person name="Coyle M."/>
            <person name="Francisco L."/>
            <person name="Jackson L."/>
            <person name="Javaid M."/>
            <person name="Korchina V."/>
            <person name="Kovar C."/>
            <person name="Mata R."/>
            <person name="Mathew T."/>
            <person name="Ngo R."/>
            <person name="Nguyen L."/>
            <person name="Nguyen N."/>
            <person name="Okwuonu G."/>
            <person name="Ongeri F."/>
            <person name="Pham C."/>
            <person name="Simmons D."/>
            <person name="Wilczek-Boney K."/>
            <person name="Hale W."/>
            <person name="Jakkamsetti A."/>
            <person name="Pham P."/>
            <person name="Ruth R."/>
            <person name="San Lucas F."/>
            <person name="Warren J."/>
            <person name="Zhang J."/>
            <person name="Zhao Z."/>
            <person name="Zhou C."/>
            <person name="Zhu D."/>
            <person name="Lee S."/>
            <person name="Bess C."/>
            <person name="Blankenburg K."/>
            <person name="Forbes L."/>
            <person name="Fu Q."/>
            <person name="Gubbala S."/>
            <person name="Hirani K."/>
            <person name="Jayaseelan J.C."/>
            <person name="Lara F."/>
            <person name="Munidasa M."/>
            <person name="Palculict T."/>
            <person name="Patil S."/>
            <person name="Pu L.-L."/>
            <person name="Saada N."/>
            <person name="Tang L."/>
            <person name="Weissenberger G."/>
            <person name="Zhu Y."/>
            <person name="Hemphill L."/>
            <person name="Shang Y."/>
            <person name="Youmans B."/>
            <person name="Ayvaz T."/>
            <person name="Ross M."/>
            <person name="Santibanez J."/>
            <person name="Aqrawi P."/>
            <person name="Gross S."/>
            <person name="Joshi V."/>
            <person name="Fowler G."/>
            <person name="Nazareth L."/>
            <person name="Reid J."/>
            <person name="Worley K."/>
            <person name="Petrosino J."/>
            <person name="Highlander S."/>
            <person name="Gibbs R."/>
        </authorList>
    </citation>
    <scope>NUCLEOTIDE SEQUENCE [LARGE SCALE GENOMIC DNA]</scope>
    <source>
        <strain evidence="2">ATCC 33030</strain>
    </source>
</reference>
<dbReference type="AlphaFoldDB" id="D7W9P6"/>
<dbReference type="HOGENOM" id="CLU_059711_0_0_11"/>
<name>D7W9P6_9CORY</name>
<evidence type="ECO:0000313" key="3">
    <source>
        <dbReference type="Proteomes" id="UP000004208"/>
    </source>
</evidence>
<gene>
    <name evidence="2" type="ORF">HMPREF0291_10784</name>
</gene>
<evidence type="ECO:0000259" key="1">
    <source>
        <dbReference type="Pfam" id="PF06259"/>
    </source>
</evidence>
<dbReference type="SUPFAM" id="SSF53474">
    <property type="entry name" value="alpha/beta-Hydrolases"/>
    <property type="match status" value="1"/>
</dbReference>
<dbReference type="OrthoDB" id="5969911at2"/>
<dbReference type="Proteomes" id="UP000004208">
    <property type="component" value="Unassembled WGS sequence"/>
</dbReference>
<dbReference type="STRING" id="585529.HMPREF0291_10784"/>
<dbReference type="RefSeq" id="WP_005288278.1">
    <property type="nucleotide sequence ID" value="NZ_CM000961.1"/>
</dbReference>
<dbReference type="EMBL" id="ACLJ02000001">
    <property type="protein sequence ID" value="EFK55526.1"/>
    <property type="molecule type" value="Genomic_DNA"/>
</dbReference>
<organism evidence="2 3">
    <name type="scientific">Corynebacterium genitalium ATCC 33030</name>
    <dbReference type="NCBI Taxonomy" id="585529"/>
    <lineage>
        <taxon>Bacteria</taxon>
        <taxon>Bacillati</taxon>
        <taxon>Actinomycetota</taxon>
        <taxon>Actinomycetes</taxon>
        <taxon>Mycobacteriales</taxon>
        <taxon>Corynebacteriaceae</taxon>
        <taxon>Corynebacterium</taxon>
    </lineage>
</organism>
<evidence type="ECO:0000313" key="2">
    <source>
        <dbReference type="EMBL" id="EFK55526.1"/>
    </source>
</evidence>
<feature type="domain" description="DUF1023" evidence="1">
    <location>
        <begin position="221"/>
        <end position="347"/>
    </location>
</feature>
<dbReference type="ESTHER" id="9cory-d7w9p6">
    <property type="family name" value="Duf_1023"/>
</dbReference>
<comment type="caution">
    <text evidence="2">The sequence shown here is derived from an EMBL/GenBank/DDBJ whole genome shotgun (WGS) entry which is preliminary data.</text>
</comment>
<keyword evidence="3" id="KW-1185">Reference proteome</keyword>